<reference evidence="2 3" key="1">
    <citation type="journal article" date="2010" name="Nat. Biotechnol.">
        <title>Genome sequence of the model mushroom Schizophyllum commune.</title>
        <authorList>
            <person name="Ohm R.A."/>
            <person name="de Jong J.F."/>
            <person name="Lugones L.G."/>
            <person name="Aerts A."/>
            <person name="Kothe E."/>
            <person name="Stajich J.E."/>
            <person name="de Vries R.P."/>
            <person name="Record E."/>
            <person name="Levasseur A."/>
            <person name="Baker S.E."/>
            <person name="Bartholomew K.A."/>
            <person name="Coutinho P.M."/>
            <person name="Erdmann S."/>
            <person name="Fowler T.J."/>
            <person name="Gathman A.C."/>
            <person name="Lombard V."/>
            <person name="Henrissat B."/>
            <person name="Knabe N."/>
            <person name="Kuees U."/>
            <person name="Lilly W.W."/>
            <person name="Lindquist E."/>
            <person name="Lucas S."/>
            <person name="Magnuson J.K."/>
            <person name="Piumi F."/>
            <person name="Raudaskoski M."/>
            <person name="Salamov A."/>
            <person name="Schmutz J."/>
            <person name="Schwarze F.W.M.R."/>
            <person name="vanKuyk P.A."/>
            <person name="Horton J.S."/>
            <person name="Grigoriev I.V."/>
            <person name="Woesten H.A.B."/>
        </authorList>
    </citation>
    <scope>NUCLEOTIDE SEQUENCE [LARGE SCALE GENOMIC DNA]</scope>
    <source>
        <strain evidence="3">H4-8 / FGSC 9210</strain>
    </source>
</reference>
<gene>
    <name evidence="2" type="ORF">SCHCODRAFT_105757</name>
</gene>
<keyword evidence="1" id="KW-0472">Membrane</keyword>
<dbReference type="eggNOG" id="ENOG502SU90">
    <property type="taxonomic scope" value="Eukaryota"/>
</dbReference>
<dbReference type="InParanoid" id="D8PSH4"/>
<protein>
    <submittedName>
        <fullName evidence="2">Uncharacterized protein</fullName>
    </submittedName>
</protein>
<keyword evidence="3" id="KW-1185">Reference proteome</keyword>
<organism evidence="3">
    <name type="scientific">Schizophyllum commune (strain H4-8 / FGSC 9210)</name>
    <name type="common">Split gill fungus</name>
    <dbReference type="NCBI Taxonomy" id="578458"/>
    <lineage>
        <taxon>Eukaryota</taxon>
        <taxon>Fungi</taxon>
        <taxon>Dikarya</taxon>
        <taxon>Basidiomycota</taxon>
        <taxon>Agaricomycotina</taxon>
        <taxon>Agaricomycetes</taxon>
        <taxon>Agaricomycetidae</taxon>
        <taxon>Agaricales</taxon>
        <taxon>Schizophyllaceae</taxon>
        <taxon>Schizophyllum</taxon>
    </lineage>
</organism>
<evidence type="ECO:0000313" key="3">
    <source>
        <dbReference type="Proteomes" id="UP000007431"/>
    </source>
</evidence>
<dbReference type="RefSeq" id="XP_003036046.1">
    <property type="nucleotide sequence ID" value="XM_003036000.1"/>
</dbReference>
<feature type="non-terminal residue" evidence="2">
    <location>
        <position position="117"/>
    </location>
</feature>
<dbReference type="AlphaFoldDB" id="D8PSH4"/>
<feature type="transmembrane region" description="Helical" evidence="1">
    <location>
        <begin position="46"/>
        <end position="67"/>
    </location>
</feature>
<evidence type="ECO:0000313" key="2">
    <source>
        <dbReference type="EMBL" id="EFJ01144.1"/>
    </source>
</evidence>
<sequence length="117" mass="12551">MFADHIFLKLDNAPSGTPHSQLDIVAGKEDGCFATRSKLVIVTMQFSIASLFAAAAVLFAGQAAAIASDPYKACNCPNNCDYNLGHECKFIKSVAINDYTISGTCAEDAYGRLYCQE</sequence>
<name>D8PSH4_SCHCM</name>
<dbReference type="VEuPathDB" id="FungiDB:SCHCODRAFT_02561231"/>
<dbReference type="EMBL" id="GL377303">
    <property type="protein sequence ID" value="EFJ01144.1"/>
    <property type="molecule type" value="Genomic_DNA"/>
</dbReference>
<dbReference type="GeneID" id="9594423"/>
<dbReference type="Proteomes" id="UP000007431">
    <property type="component" value="Unassembled WGS sequence"/>
</dbReference>
<keyword evidence="1" id="KW-1133">Transmembrane helix</keyword>
<dbReference type="OrthoDB" id="4466885at2759"/>
<evidence type="ECO:0000256" key="1">
    <source>
        <dbReference type="SAM" id="Phobius"/>
    </source>
</evidence>
<proteinExistence type="predicted"/>
<dbReference type="HOGENOM" id="CLU_2086161_0_0_1"/>
<dbReference type="KEGG" id="scm:SCHCO_02561231"/>
<accession>D8PSH4</accession>
<keyword evidence="1" id="KW-0812">Transmembrane</keyword>